<organism evidence="2 3">
    <name type="scientific">Microbacterium oleivorans</name>
    <dbReference type="NCBI Taxonomy" id="273677"/>
    <lineage>
        <taxon>Bacteria</taxon>
        <taxon>Bacillati</taxon>
        <taxon>Actinomycetota</taxon>
        <taxon>Actinomycetes</taxon>
        <taxon>Micrococcales</taxon>
        <taxon>Microbacteriaceae</taxon>
        <taxon>Microbacterium</taxon>
    </lineage>
</organism>
<gene>
    <name evidence="2" type="ORF">BW34_00630</name>
</gene>
<dbReference type="EMBL" id="JFYO01000002">
    <property type="protein sequence ID" value="EZP29113.1"/>
    <property type="molecule type" value="Genomic_DNA"/>
</dbReference>
<evidence type="ECO:0000313" key="2">
    <source>
        <dbReference type="EMBL" id="EZP29113.1"/>
    </source>
</evidence>
<comment type="caution">
    <text evidence="2">The sequence shown here is derived from an EMBL/GenBank/DDBJ whole genome shotgun (WGS) entry which is preliminary data.</text>
</comment>
<dbReference type="Proteomes" id="UP000024001">
    <property type="component" value="Unassembled WGS sequence"/>
</dbReference>
<feature type="transmembrane region" description="Helical" evidence="1">
    <location>
        <begin position="64"/>
        <end position="90"/>
    </location>
</feature>
<evidence type="ECO:0000313" key="3">
    <source>
        <dbReference type="Proteomes" id="UP000024001"/>
    </source>
</evidence>
<dbReference type="RefSeq" id="WP_036309519.1">
    <property type="nucleotide sequence ID" value="NZ_JFYO01000002.1"/>
</dbReference>
<keyword evidence="1" id="KW-0812">Transmembrane</keyword>
<keyword evidence="1" id="KW-0472">Membrane</keyword>
<keyword evidence="3" id="KW-1185">Reference proteome</keyword>
<sequence>MSESVPPYPPQQQPGYPYGTPPAPAGAGRGLAITAVIIAAVPVLLGGIWPMITIQLYRMASDPALLGIANGFSAVFTCALALVALILGLVAVKRDAAVRLLGGIAIGLAAATVVGTVLGFLSSTIASGLF</sequence>
<name>A0A031FX00_9MICO</name>
<feature type="transmembrane region" description="Helical" evidence="1">
    <location>
        <begin position="31"/>
        <end position="52"/>
    </location>
</feature>
<reference evidence="2 3" key="1">
    <citation type="submission" date="2014-03" db="EMBL/GenBank/DDBJ databases">
        <title>Draft Genome Sequences of 13 Willow Endophytes.</title>
        <authorList>
            <person name="Gan H.Y."/>
            <person name="Gan H.M."/>
            <person name="Savka M.A."/>
            <person name="Hudson A.O."/>
        </authorList>
    </citation>
    <scope>NUCLEOTIDE SEQUENCE [LARGE SCALE GENOMIC DNA]</scope>
    <source>
        <strain evidence="2 3">RIT293</strain>
    </source>
</reference>
<dbReference type="AlphaFoldDB" id="A0A031FX00"/>
<accession>A0A031FX00</accession>
<dbReference type="PATRIC" id="fig|273677.3.peg.615"/>
<proteinExistence type="predicted"/>
<evidence type="ECO:0000256" key="1">
    <source>
        <dbReference type="SAM" id="Phobius"/>
    </source>
</evidence>
<feature type="transmembrane region" description="Helical" evidence="1">
    <location>
        <begin position="96"/>
        <end position="121"/>
    </location>
</feature>
<protein>
    <submittedName>
        <fullName evidence="2">Uncharacterized protein</fullName>
    </submittedName>
</protein>
<keyword evidence="1" id="KW-1133">Transmembrane helix</keyword>